<feature type="region of interest" description="Disordered" evidence="1">
    <location>
        <begin position="59"/>
        <end position="81"/>
    </location>
</feature>
<reference evidence="2 3" key="1">
    <citation type="submission" date="2021-06" db="EMBL/GenBank/DDBJ databases">
        <title>Caerostris extrusa draft genome.</title>
        <authorList>
            <person name="Kono N."/>
            <person name="Arakawa K."/>
        </authorList>
    </citation>
    <scope>NUCLEOTIDE SEQUENCE [LARGE SCALE GENOMIC DNA]</scope>
</reference>
<evidence type="ECO:0000313" key="3">
    <source>
        <dbReference type="Proteomes" id="UP001054945"/>
    </source>
</evidence>
<organism evidence="2 3">
    <name type="scientific">Caerostris extrusa</name>
    <name type="common">Bark spider</name>
    <name type="synonym">Caerostris bankana</name>
    <dbReference type="NCBI Taxonomy" id="172846"/>
    <lineage>
        <taxon>Eukaryota</taxon>
        <taxon>Metazoa</taxon>
        <taxon>Ecdysozoa</taxon>
        <taxon>Arthropoda</taxon>
        <taxon>Chelicerata</taxon>
        <taxon>Arachnida</taxon>
        <taxon>Araneae</taxon>
        <taxon>Araneomorphae</taxon>
        <taxon>Entelegynae</taxon>
        <taxon>Araneoidea</taxon>
        <taxon>Araneidae</taxon>
        <taxon>Caerostris</taxon>
    </lineage>
</organism>
<evidence type="ECO:0000313" key="2">
    <source>
        <dbReference type="EMBL" id="GIY26756.1"/>
    </source>
</evidence>
<keyword evidence="3" id="KW-1185">Reference proteome</keyword>
<dbReference type="AlphaFoldDB" id="A0AAV4S2C4"/>
<comment type="caution">
    <text evidence="2">The sequence shown here is derived from an EMBL/GenBank/DDBJ whole genome shotgun (WGS) entry which is preliminary data.</text>
</comment>
<feature type="compositionally biased region" description="Basic and acidic residues" evidence="1">
    <location>
        <begin position="68"/>
        <end position="81"/>
    </location>
</feature>
<protein>
    <submittedName>
        <fullName evidence="2">Uncharacterized protein</fullName>
    </submittedName>
</protein>
<gene>
    <name evidence="2" type="ORF">CEXT_208161</name>
</gene>
<dbReference type="Proteomes" id="UP001054945">
    <property type="component" value="Unassembled WGS sequence"/>
</dbReference>
<proteinExistence type="predicted"/>
<evidence type="ECO:0000256" key="1">
    <source>
        <dbReference type="SAM" id="MobiDB-lite"/>
    </source>
</evidence>
<name>A0AAV4S2C4_CAEEX</name>
<sequence length="81" mass="9500">MRYRLLCCRSHVLLKALAYRHSPGPPPASHWRFQHIKRFTKVKTFMQTVFELELIPHQGNSLPLETPPLHEDGSQIRENVL</sequence>
<dbReference type="EMBL" id="BPLR01008727">
    <property type="protein sequence ID" value="GIY26756.1"/>
    <property type="molecule type" value="Genomic_DNA"/>
</dbReference>
<accession>A0AAV4S2C4</accession>